<dbReference type="NCBIfam" id="NF004784">
    <property type="entry name" value="PRK06131.1"/>
    <property type="match status" value="1"/>
</dbReference>
<dbReference type="SUPFAM" id="SSF52016">
    <property type="entry name" value="LeuD/IlvD-like"/>
    <property type="match status" value="1"/>
</dbReference>
<dbReference type="SUPFAM" id="SSF143975">
    <property type="entry name" value="IlvD/EDD N-terminal domain-like"/>
    <property type="match status" value="1"/>
</dbReference>
<keyword evidence="5" id="KW-0456">Lyase</keyword>
<dbReference type="NCBIfam" id="NF009560">
    <property type="entry name" value="PRK13017.1"/>
    <property type="match status" value="1"/>
</dbReference>
<keyword evidence="2" id="KW-0479">Metal-binding</keyword>
<evidence type="ECO:0000259" key="6">
    <source>
        <dbReference type="Pfam" id="PF00920"/>
    </source>
</evidence>
<dbReference type="GO" id="GO:0046872">
    <property type="term" value="F:metal ion binding"/>
    <property type="evidence" value="ECO:0007669"/>
    <property type="project" value="UniProtKB-KW"/>
</dbReference>
<evidence type="ECO:0000259" key="7">
    <source>
        <dbReference type="Pfam" id="PF24877"/>
    </source>
</evidence>
<proteinExistence type="inferred from homology"/>
<feature type="domain" description="Dihydroxy-acid/6-phosphogluconate dehydratase N-terminal" evidence="6">
    <location>
        <begin position="41"/>
        <end position="353"/>
    </location>
</feature>
<reference evidence="8 9" key="1">
    <citation type="submission" date="2020-08" db="EMBL/GenBank/DDBJ databases">
        <title>Genomic Encyclopedia of Type Strains, Phase IV (KMG-IV): sequencing the most valuable type-strain genomes for metagenomic binning, comparative biology and taxonomic classification.</title>
        <authorList>
            <person name="Goeker M."/>
        </authorList>
    </citation>
    <scope>NUCLEOTIDE SEQUENCE [LARGE SCALE GENOMIC DNA]</scope>
    <source>
        <strain evidence="8 9">DSM 25966</strain>
    </source>
</reference>
<organism evidence="8 9">
    <name type="scientific">Kaistia hirudinis</name>
    <dbReference type="NCBI Taxonomy" id="1293440"/>
    <lineage>
        <taxon>Bacteria</taxon>
        <taxon>Pseudomonadati</taxon>
        <taxon>Pseudomonadota</taxon>
        <taxon>Alphaproteobacteria</taxon>
        <taxon>Hyphomicrobiales</taxon>
        <taxon>Kaistiaceae</taxon>
        <taxon>Kaistia</taxon>
    </lineage>
</organism>
<gene>
    <name evidence="8" type="ORF">GGR25_002195</name>
</gene>
<dbReference type="RefSeq" id="WP_183398811.1">
    <property type="nucleotide sequence ID" value="NZ_JACIDS010000003.1"/>
</dbReference>
<feature type="domain" description="Dihydroxy-acid/6-phosphogluconate dehydratase C-terminal" evidence="7">
    <location>
        <begin position="364"/>
        <end position="557"/>
    </location>
</feature>
<dbReference type="PANTHER" id="PTHR43183:SF1">
    <property type="entry name" value="HYPOTHETICAL DIHYDROXY-ACID DEHYDRATASE (EUROFUNG)-RELATED"/>
    <property type="match status" value="1"/>
</dbReference>
<keyword evidence="4" id="KW-0411">Iron-sulfur</keyword>
<dbReference type="Pfam" id="PF24877">
    <property type="entry name" value="ILV_EDD_C"/>
    <property type="match status" value="1"/>
</dbReference>
<evidence type="ECO:0000313" key="8">
    <source>
        <dbReference type="EMBL" id="MBB3931145.1"/>
    </source>
</evidence>
<dbReference type="InterPro" id="IPR000581">
    <property type="entry name" value="ILV_EDD_N"/>
</dbReference>
<dbReference type="InterPro" id="IPR052352">
    <property type="entry name" value="Sugar_Degrad_Dehydratases"/>
</dbReference>
<dbReference type="InterPro" id="IPR056740">
    <property type="entry name" value="ILV_EDD_C"/>
</dbReference>
<protein>
    <submittedName>
        <fullName evidence="8">Dihydroxy-acid dehydratase</fullName>
    </submittedName>
</protein>
<evidence type="ECO:0000313" key="9">
    <source>
        <dbReference type="Proteomes" id="UP000553963"/>
    </source>
</evidence>
<dbReference type="InterPro" id="IPR042096">
    <property type="entry name" value="Dihydro-acid_dehy_C"/>
</dbReference>
<evidence type="ECO:0000256" key="1">
    <source>
        <dbReference type="ARBA" id="ARBA00006486"/>
    </source>
</evidence>
<dbReference type="EMBL" id="JACIDS010000003">
    <property type="protein sequence ID" value="MBB3931145.1"/>
    <property type="molecule type" value="Genomic_DNA"/>
</dbReference>
<name>A0A840ARP0_9HYPH</name>
<dbReference type="FunFam" id="3.50.30.80:FF:000001">
    <property type="entry name" value="Dihydroxy-acid dehydratase"/>
    <property type="match status" value="1"/>
</dbReference>
<sequence>MTEKKRPLRSTAWFGGEGKNAFMHRSWMRNQGPPDHLFDGRPVIGICNTWSELTPCNAHLRGIAERVKQGVYEAGGYPLEFPVMSLGESNMRPTAMLFRNLASMDVEESIRANPIDGVVLLAGCDKTTPSLLMGAASANLPTIVVSGGPMLNGKFRGQDIGSGTHVWKFAEEVKAGRMSVKDFLSAEQGQSRSAGSCMTMGTASTMASMVEALGVALPDNAAIPAVDARRGLIAHLSGMRIVDLVKEDVKVADVLTREAFENAIRVNGAIGGSTNAVLHLIAIARRVGVDLSLDDWDRLGRGIPTIVDLMPSGRFLMEDFYYAGGLRAVMAALDDAGLLHAGAVTVAGRSVGEIVREAPNYNEEVIRPLDKALTPEGGIAVLRGNLAPDGAVIKPSAATPELMQHRGKAVVFENIEHYYARIDDPNLDIDAGSVMVLKNCGPRGYPGMAEVGNMPLPAKLLKEGVSDMVRISDARMSGTAYGTVVLHVAPEAAAGGPLALVRDGDMIELDVPARRLELLVSEEELAARRAAWTPPAAPEGGYASLYVERVLQADKGCDFDFLVGRRDAGIPRHSH</sequence>
<dbReference type="InterPro" id="IPR037237">
    <property type="entry name" value="IlvD/EDD_N"/>
</dbReference>
<keyword evidence="3" id="KW-0408">Iron</keyword>
<dbReference type="Gene3D" id="3.50.30.80">
    <property type="entry name" value="IlvD/EDD C-terminal domain-like"/>
    <property type="match status" value="1"/>
</dbReference>
<dbReference type="GO" id="GO:0016836">
    <property type="term" value="F:hydro-lyase activity"/>
    <property type="evidence" value="ECO:0007669"/>
    <property type="project" value="UniProtKB-ARBA"/>
</dbReference>
<keyword evidence="9" id="KW-1185">Reference proteome</keyword>
<comment type="similarity">
    <text evidence="1">Belongs to the IlvD/Edd family.</text>
</comment>
<evidence type="ECO:0000256" key="5">
    <source>
        <dbReference type="ARBA" id="ARBA00023239"/>
    </source>
</evidence>
<dbReference type="Pfam" id="PF00920">
    <property type="entry name" value="ILVD_EDD_N"/>
    <property type="match status" value="1"/>
</dbReference>
<dbReference type="AlphaFoldDB" id="A0A840ARP0"/>
<evidence type="ECO:0000256" key="3">
    <source>
        <dbReference type="ARBA" id="ARBA00023004"/>
    </source>
</evidence>
<evidence type="ECO:0000256" key="4">
    <source>
        <dbReference type="ARBA" id="ARBA00023014"/>
    </source>
</evidence>
<accession>A0A840ARP0</accession>
<evidence type="ECO:0000256" key="2">
    <source>
        <dbReference type="ARBA" id="ARBA00022723"/>
    </source>
</evidence>
<dbReference type="GO" id="GO:0051536">
    <property type="term" value="F:iron-sulfur cluster binding"/>
    <property type="evidence" value="ECO:0007669"/>
    <property type="project" value="UniProtKB-KW"/>
</dbReference>
<dbReference type="Proteomes" id="UP000553963">
    <property type="component" value="Unassembled WGS sequence"/>
</dbReference>
<dbReference type="PANTHER" id="PTHR43183">
    <property type="entry name" value="HYPOTHETICAL DIHYDROXYACID DEHYDRATASE (EUROFUNG)-RELATED"/>
    <property type="match status" value="1"/>
</dbReference>
<comment type="caution">
    <text evidence="8">The sequence shown here is derived from an EMBL/GenBank/DDBJ whole genome shotgun (WGS) entry which is preliminary data.</text>
</comment>